<protein>
    <submittedName>
        <fullName evidence="5">Transport protein of outer membrane lipoproteins (ABC superfamily, atp_bind)</fullName>
    </submittedName>
</protein>
<dbReference type="PROSITE" id="PS50893">
    <property type="entry name" value="ABC_TRANSPORTER_2"/>
    <property type="match status" value="1"/>
</dbReference>
<evidence type="ECO:0000313" key="6">
    <source>
        <dbReference type="Proteomes" id="UP000018291"/>
    </source>
</evidence>
<dbReference type="InterPro" id="IPR003439">
    <property type="entry name" value="ABC_transporter-like_ATP-bd"/>
</dbReference>
<dbReference type="GO" id="GO:0005886">
    <property type="term" value="C:plasma membrane"/>
    <property type="evidence" value="ECO:0007669"/>
    <property type="project" value="TreeGrafter"/>
</dbReference>
<dbReference type="Gene3D" id="3.40.50.300">
    <property type="entry name" value="P-loop containing nucleotide triphosphate hydrolases"/>
    <property type="match status" value="1"/>
</dbReference>
<feature type="domain" description="ABC transporter" evidence="4">
    <location>
        <begin position="13"/>
        <end position="228"/>
    </location>
</feature>
<dbReference type="InterPro" id="IPR003593">
    <property type="entry name" value="AAA+_ATPase"/>
</dbReference>
<dbReference type="PANTHER" id="PTHR24220">
    <property type="entry name" value="IMPORT ATP-BINDING PROTEIN"/>
    <property type="match status" value="1"/>
</dbReference>
<dbReference type="Pfam" id="PF00005">
    <property type="entry name" value="ABC_tran"/>
    <property type="match status" value="1"/>
</dbReference>
<dbReference type="AlphaFoldDB" id="R4YXH7"/>
<dbReference type="SUPFAM" id="SSF52540">
    <property type="entry name" value="P-loop containing nucleoside triphosphate hydrolases"/>
    <property type="match status" value="1"/>
</dbReference>
<comment type="caution">
    <text evidence="5">The sequence shown here is derived from an EMBL/GenBank/DDBJ whole genome shotgun (WGS) entry which is preliminary data.</text>
</comment>
<proteinExistence type="predicted"/>
<evidence type="ECO:0000256" key="3">
    <source>
        <dbReference type="ARBA" id="ARBA00022840"/>
    </source>
</evidence>
<name>R4YXH7_9ACTN</name>
<dbReference type="InterPro" id="IPR015854">
    <property type="entry name" value="ABC_transpr_LolD-like"/>
</dbReference>
<evidence type="ECO:0000313" key="5">
    <source>
        <dbReference type="EMBL" id="CCM62870.1"/>
    </source>
</evidence>
<keyword evidence="1" id="KW-0813">Transport</keyword>
<dbReference type="PROSITE" id="PS00211">
    <property type="entry name" value="ABC_TRANSPORTER_1"/>
    <property type="match status" value="1"/>
</dbReference>
<dbReference type="GO" id="GO:0022857">
    <property type="term" value="F:transmembrane transporter activity"/>
    <property type="evidence" value="ECO:0007669"/>
    <property type="project" value="TreeGrafter"/>
</dbReference>
<accession>R4YXH7</accession>
<dbReference type="Proteomes" id="UP000018291">
    <property type="component" value="Unassembled WGS sequence"/>
</dbReference>
<organism evidence="5 6">
    <name type="scientific">Candidatus Neomicrothrix parvicella RN1</name>
    <dbReference type="NCBI Taxonomy" id="1229780"/>
    <lineage>
        <taxon>Bacteria</taxon>
        <taxon>Bacillati</taxon>
        <taxon>Actinomycetota</taxon>
        <taxon>Acidimicrobiia</taxon>
        <taxon>Acidimicrobiales</taxon>
        <taxon>Microthrixaceae</taxon>
        <taxon>Candidatus Neomicrothrix</taxon>
    </lineage>
</organism>
<gene>
    <name evidence="5" type="primary">lolD</name>
    <name evidence="5" type="ORF">BN381_140035</name>
</gene>
<dbReference type="GO" id="GO:0005524">
    <property type="term" value="F:ATP binding"/>
    <property type="evidence" value="ECO:0007669"/>
    <property type="project" value="UniProtKB-KW"/>
</dbReference>
<keyword evidence="2" id="KW-0547">Nucleotide-binding</keyword>
<evidence type="ECO:0000256" key="1">
    <source>
        <dbReference type="ARBA" id="ARBA00022448"/>
    </source>
</evidence>
<dbReference type="RefSeq" id="WP_012224700.1">
    <property type="nucleotide sequence ID" value="NZ_HG422565.1"/>
</dbReference>
<keyword evidence="5" id="KW-0449">Lipoprotein</keyword>
<dbReference type="InterPro" id="IPR027417">
    <property type="entry name" value="P-loop_NTPase"/>
</dbReference>
<dbReference type="InterPro" id="IPR017871">
    <property type="entry name" value="ABC_transporter-like_CS"/>
</dbReference>
<evidence type="ECO:0000259" key="4">
    <source>
        <dbReference type="PROSITE" id="PS50893"/>
    </source>
</evidence>
<evidence type="ECO:0000256" key="2">
    <source>
        <dbReference type="ARBA" id="ARBA00022741"/>
    </source>
</evidence>
<dbReference type="SMART" id="SM00382">
    <property type="entry name" value="AAA"/>
    <property type="match status" value="1"/>
</dbReference>
<keyword evidence="6" id="KW-1185">Reference proteome</keyword>
<sequence>MSDPTVKGPMPMVEVQGLERSFGSTRVLHDVAFEVAGGEFVTIVGPSGSGKTTLLHLLAGLDRADGGRIIVAGTDVAHHRRLTRYRRDVIGLVFQLHNLIPRLTAAQNVALAMFGTNLGHRERARRADELLKLVGLENRTDSTPPNMSGGERQRVAVARALANRPKLLLADEPTGSLDDDSAKVVLDVFDRLREESGLTMVAVSHDVRLNVRADRLLRLADGSVSPGV</sequence>
<dbReference type="EMBL" id="CANL01000006">
    <property type="protein sequence ID" value="CCM62870.1"/>
    <property type="molecule type" value="Genomic_DNA"/>
</dbReference>
<reference evidence="5 6" key="1">
    <citation type="journal article" date="2013" name="ISME J.">
        <title>Metabolic model for the filamentous 'Candidatus Microthrix parvicella' based on genomic and metagenomic analyses.</title>
        <authorList>
            <person name="Jon McIlroy S."/>
            <person name="Kristiansen R."/>
            <person name="Albertsen M."/>
            <person name="Michael Karst S."/>
            <person name="Rossetti S."/>
            <person name="Lund Nielsen J."/>
            <person name="Tandoi V."/>
            <person name="James Seviour R."/>
            <person name="Nielsen P.H."/>
        </authorList>
    </citation>
    <scope>NUCLEOTIDE SEQUENCE [LARGE SCALE GENOMIC DNA]</scope>
    <source>
        <strain evidence="5 6">RN1</strain>
    </source>
</reference>
<dbReference type="STRING" id="1229780.BN381_140035"/>
<dbReference type="GO" id="GO:0016887">
    <property type="term" value="F:ATP hydrolysis activity"/>
    <property type="evidence" value="ECO:0007669"/>
    <property type="project" value="InterPro"/>
</dbReference>
<dbReference type="CDD" id="cd03255">
    <property type="entry name" value="ABC_MJ0796_LolCDE_FtsE"/>
    <property type="match status" value="1"/>
</dbReference>
<dbReference type="eggNOG" id="COG1136">
    <property type="taxonomic scope" value="Bacteria"/>
</dbReference>
<keyword evidence="3" id="KW-0067">ATP-binding</keyword>
<dbReference type="HOGENOM" id="CLU_000604_1_22_11"/>
<dbReference type="InterPro" id="IPR017911">
    <property type="entry name" value="MacB-like_ATP-bd"/>
</dbReference>